<organism evidence="2 3">
    <name type="scientific">Glutamicibacter ardleyensis</name>
    <dbReference type="NCBI Taxonomy" id="225894"/>
    <lineage>
        <taxon>Bacteria</taxon>
        <taxon>Bacillati</taxon>
        <taxon>Actinomycetota</taxon>
        <taxon>Actinomycetes</taxon>
        <taxon>Micrococcales</taxon>
        <taxon>Micrococcaceae</taxon>
        <taxon>Glutamicibacter</taxon>
    </lineage>
</organism>
<feature type="transmembrane region" description="Helical" evidence="1">
    <location>
        <begin position="155"/>
        <end position="179"/>
    </location>
</feature>
<keyword evidence="3" id="KW-1185">Reference proteome</keyword>
<evidence type="ECO:0000313" key="3">
    <source>
        <dbReference type="Proteomes" id="UP000606115"/>
    </source>
</evidence>
<reference evidence="3" key="1">
    <citation type="journal article" date="2019" name="Int. J. Syst. Evol. Microbiol.">
        <title>The Global Catalogue of Microorganisms (GCM) 10K type strain sequencing project: providing services to taxonomists for standard genome sequencing and annotation.</title>
        <authorList>
            <consortium name="The Broad Institute Genomics Platform"/>
            <consortium name="The Broad Institute Genome Sequencing Center for Infectious Disease"/>
            <person name="Wu L."/>
            <person name="Ma J."/>
        </authorList>
    </citation>
    <scope>NUCLEOTIDE SEQUENCE [LARGE SCALE GENOMIC DNA]</scope>
    <source>
        <strain evidence="3">CGMCC 1.3685</strain>
    </source>
</reference>
<gene>
    <name evidence="2" type="ORF">GCM10007173_32630</name>
</gene>
<feature type="transmembrane region" description="Helical" evidence="1">
    <location>
        <begin position="186"/>
        <end position="208"/>
    </location>
</feature>
<proteinExistence type="predicted"/>
<feature type="transmembrane region" description="Helical" evidence="1">
    <location>
        <begin position="114"/>
        <end position="135"/>
    </location>
</feature>
<keyword evidence="1" id="KW-0472">Membrane</keyword>
<evidence type="ECO:0000313" key="2">
    <source>
        <dbReference type="EMBL" id="GGJ71242.1"/>
    </source>
</evidence>
<dbReference type="EMBL" id="BMKX01000010">
    <property type="protein sequence ID" value="GGJ71242.1"/>
    <property type="molecule type" value="Genomic_DNA"/>
</dbReference>
<sequence length="261" mass="26848">MINESKSVNFAGSLLAAARAETTKFFGLRTLVGLYASGLLVTIALGWLLLGASAKASGDNGFDTAMPAPLLVFATLQFGQLFFAAAAALHITNEYSSGSICTTLQSVPRRGTTLGAKAVLLAVLGFLAGVGLILVGTIPTALSAEQYGEFGFSDLISASLGAGIYLGLLSLMVLGLGLLCRNSAGAIVSAIALVVGLPQILQIIPIHWVQTLIQYLPTNAATLMATGASEPYGPEVALLVLIAWSVALLGAGWISLRLRDA</sequence>
<accession>A0ABQ2DT50</accession>
<feature type="transmembrane region" description="Helical" evidence="1">
    <location>
        <begin position="236"/>
        <end position="256"/>
    </location>
</feature>
<comment type="caution">
    <text evidence="2">The sequence shown here is derived from an EMBL/GenBank/DDBJ whole genome shotgun (WGS) entry which is preliminary data.</text>
</comment>
<keyword evidence="1" id="KW-0812">Transmembrane</keyword>
<evidence type="ECO:0000256" key="1">
    <source>
        <dbReference type="SAM" id="Phobius"/>
    </source>
</evidence>
<name>A0ABQ2DT50_9MICC</name>
<keyword evidence="1" id="KW-1133">Transmembrane helix</keyword>
<protein>
    <submittedName>
        <fullName evidence="2">ABC transporter</fullName>
    </submittedName>
</protein>
<feature type="transmembrane region" description="Helical" evidence="1">
    <location>
        <begin position="31"/>
        <end position="50"/>
    </location>
</feature>
<feature type="transmembrane region" description="Helical" evidence="1">
    <location>
        <begin position="70"/>
        <end position="93"/>
    </location>
</feature>
<dbReference type="Proteomes" id="UP000606115">
    <property type="component" value="Unassembled WGS sequence"/>
</dbReference>